<evidence type="ECO:0000256" key="1">
    <source>
        <dbReference type="SAM" id="MobiDB-lite"/>
    </source>
</evidence>
<accession>A0AA38XJ99</accession>
<comment type="caution">
    <text evidence="2">The sequence shown here is derived from an EMBL/GenBank/DDBJ whole genome shotgun (WGS) entry which is preliminary data.</text>
</comment>
<feature type="compositionally biased region" description="Basic residues" evidence="1">
    <location>
        <begin position="222"/>
        <end position="238"/>
    </location>
</feature>
<dbReference type="EMBL" id="JAPDRK010000003">
    <property type="protein sequence ID" value="KAJ9614502.1"/>
    <property type="molecule type" value="Genomic_DNA"/>
</dbReference>
<evidence type="ECO:0000313" key="3">
    <source>
        <dbReference type="Proteomes" id="UP001172673"/>
    </source>
</evidence>
<feature type="compositionally biased region" description="Polar residues" evidence="1">
    <location>
        <begin position="106"/>
        <end position="115"/>
    </location>
</feature>
<protein>
    <submittedName>
        <fullName evidence="2">Uncharacterized protein</fullName>
    </submittedName>
</protein>
<feature type="compositionally biased region" description="Basic and acidic residues" evidence="1">
    <location>
        <begin position="239"/>
        <end position="252"/>
    </location>
</feature>
<feature type="region of interest" description="Disordered" evidence="1">
    <location>
        <begin position="208"/>
        <end position="252"/>
    </location>
</feature>
<reference evidence="2" key="1">
    <citation type="submission" date="2022-10" db="EMBL/GenBank/DDBJ databases">
        <title>Culturing micro-colonial fungi from biological soil crusts in the Mojave desert and describing Neophaeococcomyces mojavensis, and introducing the new genera and species Taxawa tesnikishii.</title>
        <authorList>
            <person name="Kurbessoian T."/>
            <person name="Stajich J.E."/>
        </authorList>
    </citation>
    <scope>NUCLEOTIDE SEQUENCE</scope>
    <source>
        <strain evidence="2">TK_41</strain>
    </source>
</reference>
<name>A0AA38XJ99_9EURO</name>
<organism evidence="2 3">
    <name type="scientific">Cladophialophora chaetospira</name>
    <dbReference type="NCBI Taxonomy" id="386627"/>
    <lineage>
        <taxon>Eukaryota</taxon>
        <taxon>Fungi</taxon>
        <taxon>Dikarya</taxon>
        <taxon>Ascomycota</taxon>
        <taxon>Pezizomycotina</taxon>
        <taxon>Eurotiomycetes</taxon>
        <taxon>Chaetothyriomycetidae</taxon>
        <taxon>Chaetothyriales</taxon>
        <taxon>Herpotrichiellaceae</taxon>
        <taxon>Cladophialophora</taxon>
    </lineage>
</organism>
<gene>
    <name evidence="2" type="ORF">H2200_002639</name>
</gene>
<sequence>MATMHRNTQLAELEESPQPPARELVEIDEWTARRASTPKRHPPPTNLHASPAAQSDSTDSSDGGVLLPIDDFDDPTQSAHQSDSTDSSDGGVLIPIDDSGELVRPAQSTFHSRTPSDVAAPSITCEEGEPEAGGIASLQRESHNGRPHRFGNEMDRVPPRAGYLEQSLAHGAGPTATRACSIIESDQTPDPRPQAVAEVSGAQLTVPAEPAFAEEVQGGKQRTSKKRRRGRRGRKQNKRRGEEGEQLQREHD</sequence>
<feature type="compositionally biased region" description="Polar residues" evidence="1">
    <location>
        <begin position="1"/>
        <end position="10"/>
    </location>
</feature>
<dbReference type="Proteomes" id="UP001172673">
    <property type="component" value="Unassembled WGS sequence"/>
</dbReference>
<evidence type="ECO:0000313" key="2">
    <source>
        <dbReference type="EMBL" id="KAJ9614502.1"/>
    </source>
</evidence>
<feature type="compositionally biased region" description="Polar residues" evidence="1">
    <location>
        <begin position="52"/>
        <end position="61"/>
    </location>
</feature>
<feature type="compositionally biased region" description="Polar residues" evidence="1">
    <location>
        <begin position="75"/>
        <end position="88"/>
    </location>
</feature>
<dbReference type="AlphaFoldDB" id="A0AA38XJ99"/>
<feature type="region of interest" description="Disordered" evidence="1">
    <location>
        <begin position="1"/>
        <end position="130"/>
    </location>
</feature>
<keyword evidence="3" id="KW-1185">Reference proteome</keyword>
<proteinExistence type="predicted"/>